<proteinExistence type="predicted"/>
<feature type="non-terminal residue" evidence="3">
    <location>
        <position position="1"/>
    </location>
</feature>
<accession>X0ZH03</accession>
<organism evidence="3">
    <name type="scientific">marine sediment metagenome</name>
    <dbReference type="NCBI Taxonomy" id="412755"/>
    <lineage>
        <taxon>unclassified sequences</taxon>
        <taxon>metagenomes</taxon>
        <taxon>ecological metagenomes</taxon>
    </lineage>
</organism>
<dbReference type="EMBL" id="BARS01055642">
    <property type="protein sequence ID" value="GAG47636.1"/>
    <property type="molecule type" value="Genomic_DNA"/>
</dbReference>
<reference evidence="3" key="1">
    <citation type="journal article" date="2014" name="Front. Microbiol.">
        <title>High frequency of phylogenetically diverse reductive dehalogenase-homologous genes in deep subseafloor sedimentary metagenomes.</title>
        <authorList>
            <person name="Kawai M."/>
            <person name="Futagami T."/>
            <person name="Toyoda A."/>
            <person name="Takaki Y."/>
            <person name="Nishi S."/>
            <person name="Hori S."/>
            <person name="Arai W."/>
            <person name="Tsubouchi T."/>
            <person name="Morono Y."/>
            <person name="Uchiyama I."/>
            <person name="Ito T."/>
            <person name="Fujiyama A."/>
            <person name="Inagaki F."/>
            <person name="Takami H."/>
        </authorList>
    </citation>
    <scope>NUCLEOTIDE SEQUENCE</scope>
    <source>
        <strain evidence="3">Expedition CK06-06</strain>
    </source>
</reference>
<dbReference type="AlphaFoldDB" id="X0ZH03"/>
<feature type="region of interest" description="Disordered" evidence="1">
    <location>
        <begin position="1"/>
        <end position="23"/>
    </location>
</feature>
<dbReference type="InterPro" id="IPR003105">
    <property type="entry name" value="SRA_YDG"/>
</dbReference>
<protein>
    <recommendedName>
        <fullName evidence="2">YDG domain-containing protein</fullName>
    </recommendedName>
</protein>
<comment type="caution">
    <text evidence="3">The sequence shown here is derived from an EMBL/GenBank/DDBJ whole genome shotgun (WGS) entry which is preliminary data.</text>
</comment>
<evidence type="ECO:0000256" key="1">
    <source>
        <dbReference type="SAM" id="MobiDB-lite"/>
    </source>
</evidence>
<feature type="compositionally biased region" description="Polar residues" evidence="1">
    <location>
        <begin position="1"/>
        <end position="14"/>
    </location>
</feature>
<feature type="domain" description="YDG" evidence="2">
    <location>
        <begin position="1"/>
        <end position="104"/>
    </location>
</feature>
<sequence length="125" mass="14414">QQDNGDSDLFSGSESPIGEGEFEGEGVWLEQTLDAMKKIWPRDPDGKLFRFDRGAARIHLRNLPHEARPQNGEFLEGVRRWSAAWTENGYQHKASTFIRDRLWEQTPVLERSRSVTSRSVIKEES</sequence>
<evidence type="ECO:0000313" key="3">
    <source>
        <dbReference type="EMBL" id="GAG47636.1"/>
    </source>
</evidence>
<evidence type="ECO:0000259" key="2">
    <source>
        <dbReference type="PROSITE" id="PS51015"/>
    </source>
</evidence>
<name>X0ZH03_9ZZZZ</name>
<gene>
    <name evidence="3" type="ORF">S01H1_82114</name>
</gene>
<dbReference type="PROSITE" id="PS51015">
    <property type="entry name" value="YDG"/>
    <property type="match status" value="1"/>
</dbReference>